<dbReference type="InterPro" id="IPR027417">
    <property type="entry name" value="P-loop_NTPase"/>
</dbReference>
<feature type="region of interest" description="Disordered" evidence="3">
    <location>
        <begin position="1481"/>
        <end position="1509"/>
    </location>
</feature>
<feature type="compositionally biased region" description="Low complexity" evidence="3">
    <location>
        <begin position="1481"/>
        <end position="1496"/>
    </location>
</feature>
<feature type="compositionally biased region" description="Basic and acidic residues" evidence="3">
    <location>
        <begin position="28"/>
        <end position="48"/>
    </location>
</feature>
<accession>A0AAE0FUL0</accession>
<feature type="domain" description="AAA+ ATPase" evidence="4">
    <location>
        <begin position="1363"/>
        <end position="1540"/>
    </location>
</feature>
<keyword evidence="1" id="KW-0040">ANK repeat</keyword>
<dbReference type="Pfam" id="PF12796">
    <property type="entry name" value="Ank_2"/>
    <property type="match status" value="1"/>
</dbReference>
<dbReference type="Gene3D" id="3.40.50.300">
    <property type="entry name" value="P-loop containing nucleotide triphosphate hydrolases"/>
    <property type="match status" value="1"/>
</dbReference>
<dbReference type="InterPro" id="IPR036770">
    <property type="entry name" value="Ankyrin_rpt-contain_sf"/>
</dbReference>
<evidence type="ECO:0000313" key="5">
    <source>
        <dbReference type="EMBL" id="KAK3266336.1"/>
    </source>
</evidence>
<dbReference type="SUPFAM" id="SSF52540">
    <property type="entry name" value="P-loop containing nucleoside triphosphate hydrolases"/>
    <property type="match status" value="1"/>
</dbReference>
<keyword evidence="6" id="KW-1185">Reference proteome</keyword>
<keyword evidence="2" id="KW-0175">Coiled coil</keyword>
<comment type="caution">
    <text evidence="5">The sequence shown here is derived from an EMBL/GenBank/DDBJ whole genome shotgun (WGS) entry which is preliminary data.</text>
</comment>
<evidence type="ECO:0000256" key="2">
    <source>
        <dbReference type="SAM" id="Coils"/>
    </source>
</evidence>
<dbReference type="SMART" id="SM00248">
    <property type="entry name" value="ANK"/>
    <property type="match status" value="1"/>
</dbReference>
<feature type="compositionally biased region" description="Gly residues" evidence="3">
    <location>
        <begin position="1500"/>
        <end position="1509"/>
    </location>
</feature>
<proteinExistence type="predicted"/>
<feature type="region of interest" description="Disordered" evidence="3">
    <location>
        <begin position="411"/>
        <end position="453"/>
    </location>
</feature>
<evidence type="ECO:0000256" key="1">
    <source>
        <dbReference type="PROSITE-ProRule" id="PRU00023"/>
    </source>
</evidence>
<feature type="coiled-coil region" evidence="2">
    <location>
        <begin position="1164"/>
        <end position="1231"/>
    </location>
</feature>
<feature type="compositionally biased region" description="Basic and acidic residues" evidence="3">
    <location>
        <begin position="73"/>
        <end position="85"/>
    </location>
</feature>
<reference evidence="5 6" key="1">
    <citation type="journal article" date="2015" name="Genome Biol. Evol.">
        <title>Comparative Genomics of a Bacterivorous Green Alga Reveals Evolutionary Causalities and Consequences of Phago-Mixotrophic Mode of Nutrition.</title>
        <authorList>
            <person name="Burns J.A."/>
            <person name="Paasch A."/>
            <person name="Narechania A."/>
            <person name="Kim E."/>
        </authorList>
    </citation>
    <scope>NUCLEOTIDE SEQUENCE [LARGE SCALE GENOMIC DNA]</scope>
    <source>
        <strain evidence="5 6">PLY_AMNH</strain>
    </source>
</reference>
<dbReference type="SUPFAM" id="SSF48403">
    <property type="entry name" value="Ankyrin repeat"/>
    <property type="match status" value="1"/>
</dbReference>
<feature type="region of interest" description="Disordered" evidence="3">
    <location>
        <begin position="615"/>
        <end position="639"/>
    </location>
</feature>
<organism evidence="5 6">
    <name type="scientific">Cymbomonas tetramitiformis</name>
    <dbReference type="NCBI Taxonomy" id="36881"/>
    <lineage>
        <taxon>Eukaryota</taxon>
        <taxon>Viridiplantae</taxon>
        <taxon>Chlorophyta</taxon>
        <taxon>Pyramimonadophyceae</taxon>
        <taxon>Pyramimonadales</taxon>
        <taxon>Pyramimonadaceae</taxon>
        <taxon>Cymbomonas</taxon>
    </lineage>
</organism>
<dbReference type="PROSITE" id="PS50088">
    <property type="entry name" value="ANK_REPEAT"/>
    <property type="match status" value="1"/>
</dbReference>
<evidence type="ECO:0000259" key="4">
    <source>
        <dbReference type="SMART" id="SM00382"/>
    </source>
</evidence>
<dbReference type="Proteomes" id="UP001190700">
    <property type="component" value="Unassembled WGS sequence"/>
</dbReference>
<name>A0AAE0FUL0_9CHLO</name>
<gene>
    <name evidence="5" type="ORF">CYMTET_25034</name>
</gene>
<feature type="compositionally biased region" description="Low complexity" evidence="3">
    <location>
        <begin position="416"/>
        <end position="438"/>
    </location>
</feature>
<dbReference type="EMBL" id="LGRX02013195">
    <property type="protein sequence ID" value="KAK3266336.1"/>
    <property type="molecule type" value="Genomic_DNA"/>
</dbReference>
<dbReference type="SMART" id="SM00382">
    <property type="entry name" value="AAA"/>
    <property type="match status" value="1"/>
</dbReference>
<protein>
    <recommendedName>
        <fullName evidence="4">AAA+ ATPase domain-containing protein</fullName>
    </recommendedName>
</protein>
<dbReference type="InterPro" id="IPR003593">
    <property type="entry name" value="AAA+_ATPase"/>
</dbReference>
<feature type="region of interest" description="Disordered" evidence="3">
    <location>
        <begin position="1"/>
        <end position="87"/>
    </location>
</feature>
<dbReference type="PROSITE" id="PS50297">
    <property type="entry name" value="ANK_REP_REGION"/>
    <property type="match status" value="1"/>
</dbReference>
<dbReference type="Gene3D" id="1.25.40.20">
    <property type="entry name" value="Ankyrin repeat-containing domain"/>
    <property type="match status" value="1"/>
</dbReference>
<evidence type="ECO:0000256" key="3">
    <source>
        <dbReference type="SAM" id="MobiDB-lite"/>
    </source>
</evidence>
<evidence type="ECO:0000313" key="6">
    <source>
        <dbReference type="Proteomes" id="UP001190700"/>
    </source>
</evidence>
<dbReference type="InterPro" id="IPR002110">
    <property type="entry name" value="Ankyrin_rpt"/>
</dbReference>
<feature type="repeat" description="ANK" evidence="1">
    <location>
        <begin position="2130"/>
        <end position="2162"/>
    </location>
</feature>
<sequence length="2173" mass="233471">MGCAPSTLKRHAGELGDAPLAPPQAPADDAKSKADEQRGVKKKADPAESVHTTMKVGDTANALAQPLAGAGSKTDEQSGVHKADSEAEQVELAKKSLRALLDKDAALPQTLSLGQPEEVAQLLAMLHAALDQDVILAEGQVTQLLGTLFSAAKACTGDAALLARLVCLQRCVHRLLLVTKKLEDGSHLSEEKTQWKQAADKLRRLCVKRFSPTQSHGGTALLELHLSQVQLTLVHLPAHKLSEQMASAAVNVAVGAVTAAFVGSYGTLIKGIGQAAGAGLDAMSQQLSQDCFEQLKELSQRPKADFEGWLRKVHDEHFELGKDGRWEPKGRGRWEPKAAFAAMLADVATAEPSRLSPELLQMVCLGEENFIGLTNLMELGADCSGYVDGVQAGLVNLTVWAQEVLLRSSEEGTTHQSAVPPEQEAPAEAASAANLQESRGPEQPSCNDESWGDEHGLQVLADELERFTIEGMAKLAGAAKQMTAAVAKGLSEHVEDALRGGERGLVKRAKPKAVAALAACDTVLGTVEEGLGGVRAAADALQPLAQLASKFLRAFVTLSEPAGLVKGAIERALYELDQLPRRLEERLAAALSEAGFAERLHNMVAALLGRSSASESAPSRQAARPGTSDSEGAGPSEETAKDSIAGLLCDAVLPEVDSLRVRLSALQGLLGLPKMAEERGAIRRELTELLMQLQGTVALATRSEVERCMPEDAAVLEAGEVESLAKRLQETLPAVVSRMVSKRVAQMTALVGERRGASPPSGEVAPRLHEVIVRVDAGLATLQQVSACADTCMHVLKARVRPPLREAHARLSGKSPDRAGNWFSSLIPGGQKGETARDDGAVADGLGEDPARVWQRLWRALGGLDWILCRITATECATGWSPQESEAMWEDTISLALQAEAGSPRELPALAPGSTSLSRRGTQKWANMGTAQRFVTSVQSNLGQRASGEVTAAFLQLSLLLAQARALVRSLRGASQGLALRGLVPLDAAKKGVTDAAHNVIKAMTVVAREQLESLAEGCTDSLGDAATSALSDTCGALVAPALGLLGEAARGRKSRRASEFWQVREVAVVSGLRVLDALRDEAAGATRRTAPAETLASFRAVRKELQSAVLVRFSLERAPSLKALQRNGEALAAELNAPLRVVPAPGETRTASVTRAAADSGILEELLKALDEERGRCAAREERKKLAAAEQHAAWVEAQALLKQTLEAQLRELEEAQKAAEREPDLLKKQLLLVRCRDMHAALAQSSRNVEDIGTAVGVLAGFLTTVNGKLDVVNESLNELQSSVRELGADLRRMVGRPVLEELRERARALHEERGSRLSEGVHITIEGVGAGDDGKFLVSDENKPFELLEAVRERLLESEEKNLLLLSGPAGSGKSTFVRTLERFVENHFVRRCSDRGLEAVLVKVSLPTLKNPMADLFHEALRQQGLREAQIHELRDLARAGKVALVFLLDAYDELPMQCLFKNLYMSNNLEQYRCQPGPAAPAEGSSPAEPSRTQGAGGEPNGKGGLPLYPKVIITTRTELLSRAAEYHHAFVPMETDEPARATVEAARAAFLELRIAPFGSKVDAYIHAKVALEVRRELDRQVGALAPLSKEAAEALRAGAGALWRHDALKEGSGGELLDAACAAVTAPGGLSESLERVTRYMQQVPHDLLALQLLPSWPVVWALAGALAETPLGLEQALKSFCEGLARAETGKIWLHRDYRDAFDAIPELKELTTTPFMVEIVMEILPKLQELQSTDASMKAKLLLLLEQDAAQMVWGCISRWRGPGNSVLLQLQAALKGGSDVAPAQGLESLKKLEDEVVGMLKGQGLVLNQPKLVALGWEQLQATGVAFGQRPRRGGSDGNTAACDVSMDDQAGPEAQVDWILDEVVEDVIQEEEEEEEKDRLLEDIICQVGILYVLKNALCRQKVQGSHIYAMFMYMFVQREARKAVTQGAYDADTVEREGAQYAQRLALTMVAENVTKVPLRSDSELFHEESIWDPFLRDGGELRAAVQKAAPVRCEGGMLTFIHKTWAQVDLRHEDVVRDFLVDLFLENVEFISETAFVVAWAERCCKGGYLSGAGGHACDLLLSNVRALLGGALPKRSGGTLLHAAAADGAYFAVSKILEMLRTGLADEALLERRDDEGRTPLFCAAQSGHAQVAAALLAAGARRDARSKLRPERFGLFGG</sequence>